<gene>
    <name evidence="1" type="ORF">F0P93_17060</name>
</gene>
<sequence>MVIERQNNEIVIRLNSSLIDMEEVQKFVNYFRFLESNASNQGTEEQATELAREVDTKWWKENKHRFIP</sequence>
<evidence type="ECO:0000313" key="1">
    <source>
        <dbReference type="EMBL" id="KAA9352895.1"/>
    </source>
</evidence>
<reference evidence="1 2" key="1">
    <citation type="submission" date="2019-09" db="EMBL/GenBank/DDBJ databases">
        <title>Genome Sequence of Larkinella sp MA1.</title>
        <authorList>
            <person name="Srinivasan S."/>
        </authorList>
    </citation>
    <scope>NUCLEOTIDE SEQUENCE [LARGE SCALE GENOMIC DNA]</scope>
    <source>
        <strain evidence="1 2">MA1</strain>
    </source>
</reference>
<organism evidence="1 2">
    <name type="scientific">Larkinella humicola</name>
    <dbReference type="NCBI Taxonomy" id="2607654"/>
    <lineage>
        <taxon>Bacteria</taxon>
        <taxon>Pseudomonadati</taxon>
        <taxon>Bacteroidota</taxon>
        <taxon>Cytophagia</taxon>
        <taxon>Cytophagales</taxon>
        <taxon>Spirosomataceae</taxon>
        <taxon>Larkinella</taxon>
    </lineage>
</organism>
<dbReference type="EMBL" id="VTWS01000004">
    <property type="protein sequence ID" value="KAA9352895.1"/>
    <property type="molecule type" value="Genomic_DNA"/>
</dbReference>
<protein>
    <submittedName>
        <fullName evidence="1">Uncharacterized protein</fullName>
    </submittedName>
</protein>
<keyword evidence="2" id="KW-1185">Reference proteome</keyword>
<name>A0A5N1JES1_9BACT</name>
<proteinExistence type="predicted"/>
<evidence type="ECO:0000313" key="2">
    <source>
        <dbReference type="Proteomes" id="UP000326344"/>
    </source>
</evidence>
<accession>A0A5N1JES1</accession>
<dbReference type="AlphaFoldDB" id="A0A5N1JES1"/>
<dbReference type="Proteomes" id="UP000326344">
    <property type="component" value="Unassembled WGS sequence"/>
</dbReference>
<dbReference type="RefSeq" id="WP_138992612.1">
    <property type="nucleotide sequence ID" value="NZ_VTWS01000004.1"/>
</dbReference>
<comment type="caution">
    <text evidence="1">The sequence shown here is derived from an EMBL/GenBank/DDBJ whole genome shotgun (WGS) entry which is preliminary data.</text>
</comment>